<evidence type="ECO:0000313" key="8">
    <source>
        <dbReference type="EMBL" id="KAK0739336.1"/>
    </source>
</evidence>
<dbReference type="Pfam" id="PF04488">
    <property type="entry name" value="Gly_transf_sug"/>
    <property type="match status" value="1"/>
</dbReference>
<dbReference type="GO" id="GO:0000030">
    <property type="term" value="F:mannosyltransferase activity"/>
    <property type="evidence" value="ECO:0007669"/>
    <property type="project" value="TreeGrafter"/>
</dbReference>
<sequence length="337" mass="39395">MRISIKISVILWALVLLAGTGYTLARLVAFVGIFFQHAGIELRQADALEAYNNENGGLAGEKNRNRTQHIPKIVHQIFHNWKDPGNDTLPGDWREVRRGCVEMNPGWEFKLWTEKTSREFIEREYPWFLRTYDGYRYKVQRVDAVRYFLLYHYGGIYMDLDNGCKANLTPLLYYPFWITDGGRGALSNNILASKPRHPFWNLITMSLMQYDWNYFFPYITISFASGQWFETAVWEKYHSLLPRPGKNPEIEHRGYRLIMDDRPEADEWIFFTQERGGTWVNWDNKMFLAIGDHLFLLFASLAGLAGAVFWGGSRCLRRYNRAGYTRLKNRNVVGGSV</sequence>
<dbReference type="GO" id="GO:0016020">
    <property type="term" value="C:membrane"/>
    <property type="evidence" value="ECO:0007669"/>
    <property type="project" value="UniProtKB-SubCell"/>
</dbReference>
<proteinExistence type="inferred from homology"/>
<evidence type="ECO:0000313" key="9">
    <source>
        <dbReference type="Proteomes" id="UP001172159"/>
    </source>
</evidence>
<keyword evidence="3 8" id="KW-0808">Transferase</keyword>
<dbReference type="PANTHER" id="PTHR32385">
    <property type="entry name" value="MANNOSYL PHOSPHORYLINOSITOL CERAMIDE SYNTHASE"/>
    <property type="match status" value="1"/>
</dbReference>
<dbReference type="GO" id="GO:0051999">
    <property type="term" value="P:mannosyl-inositol phosphorylceramide biosynthetic process"/>
    <property type="evidence" value="ECO:0007669"/>
    <property type="project" value="TreeGrafter"/>
</dbReference>
<keyword evidence="6 7" id="KW-0472">Membrane</keyword>
<dbReference type="Proteomes" id="UP001172159">
    <property type="component" value="Unassembled WGS sequence"/>
</dbReference>
<dbReference type="EMBL" id="JAUKTV010000004">
    <property type="protein sequence ID" value="KAK0739336.1"/>
    <property type="molecule type" value="Genomic_DNA"/>
</dbReference>
<comment type="similarity">
    <text evidence="2">Belongs to the glycosyltransferase 32 family.</text>
</comment>
<evidence type="ECO:0000256" key="1">
    <source>
        <dbReference type="ARBA" id="ARBA00004370"/>
    </source>
</evidence>
<dbReference type="PANTHER" id="PTHR32385:SF20">
    <property type="entry name" value="MANNOSYL PHOSPHORYLINOSITOL CERAMIDE SYNTHASE CSH1-RELATED"/>
    <property type="match status" value="1"/>
</dbReference>
<organism evidence="8 9">
    <name type="scientific">Apiosordaria backusii</name>
    <dbReference type="NCBI Taxonomy" id="314023"/>
    <lineage>
        <taxon>Eukaryota</taxon>
        <taxon>Fungi</taxon>
        <taxon>Dikarya</taxon>
        <taxon>Ascomycota</taxon>
        <taxon>Pezizomycotina</taxon>
        <taxon>Sordariomycetes</taxon>
        <taxon>Sordariomycetidae</taxon>
        <taxon>Sordariales</taxon>
        <taxon>Lasiosphaeriaceae</taxon>
        <taxon>Apiosordaria</taxon>
    </lineage>
</organism>
<dbReference type="InterPro" id="IPR029044">
    <property type="entry name" value="Nucleotide-diphossugar_trans"/>
</dbReference>
<dbReference type="SUPFAM" id="SSF53448">
    <property type="entry name" value="Nucleotide-diphospho-sugar transferases"/>
    <property type="match status" value="1"/>
</dbReference>
<keyword evidence="4 7" id="KW-0812">Transmembrane</keyword>
<name>A0AA40BS32_9PEZI</name>
<reference evidence="8" key="1">
    <citation type="submission" date="2023-06" db="EMBL/GenBank/DDBJ databases">
        <title>Genome-scale phylogeny and comparative genomics of the fungal order Sordariales.</title>
        <authorList>
            <consortium name="Lawrence Berkeley National Laboratory"/>
            <person name="Hensen N."/>
            <person name="Bonometti L."/>
            <person name="Westerberg I."/>
            <person name="Brannstrom I.O."/>
            <person name="Guillou S."/>
            <person name="Cros-Aarteil S."/>
            <person name="Calhoun S."/>
            <person name="Haridas S."/>
            <person name="Kuo A."/>
            <person name="Mondo S."/>
            <person name="Pangilinan J."/>
            <person name="Riley R."/>
            <person name="Labutti K."/>
            <person name="Andreopoulos B."/>
            <person name="Lipzen A."/>
            <person name="Chen C."/>
            <person name="Yanf M."/>
            <person name="Daum C."/>
            <person name="Ng V."/>
            <person name="Clum A."/>
            <person name="Steindorff A."/>
            <person name="Ohm R."/>
            <person name="Martin F."/>
            <person name="Silar P."/>
            <person name="Natvig D."/>
            <person name="Lalanne C."/>
            <person name="Gautier V."/>
            <person name="Ament-Velasquez S.L."/>
            <person name="Kruys A."/>
            <person name="Hutchinson M.I."/>
            <person name="Powell A.J."/>
            <person name="Barry K."/>
            <person name="Miller A.N."/>
            <person name="Grigoriev I.V."/>
            <person name="Debuchy R."/>
            <person name="Gladieux P."/>
            <person name="Thoren M.H."/>
            <person name="Johannesson H."/>
        </authorList>
    </citation>
    <scope>NUCLEOTIDE SEQUENCE</scope>
    <source>
        <strain evidence="8">CBS 540.89</strain>
    </source>
</reference>
<keyword evidence="9" id="KW-1185">Reference proteome</keyword>
<dbReference type="InterPro" id="IPR051706">
    <property type="entry name" value="Glycosyltransferase_domain"/>
</dbReference>
<feature type="transmembrane region" description="Helical" evidence="7">
    <location>
        <begin position="294"/>
        <end position="312"/>
    </location>
</feature>
<evidence type="ECO:0000256" key="5">
    <source>
        <dbReference type="ARBA" id="ARBA00022989"/>
    </source>
</evidence>
<evidence type="ECO:0000256" key="2">
    <source>
        <dbReference type="ARBA" id="ARBA00009003"/>
    </source>
</evidence>
<evidence type="ECO:0000256" key="6">
    <source>
        <dbReference type="ARBA" id="ARBA00023136"/>
    </source>
</evidence>
<accession>A0AA40BS32</accession>
<comment type="caution">
    <text evidence="8">The sequence shown here is derived from an EMBL/GenBank/DDBJ whole genome shotgun (WGS) entry which is preliminary data.</text>
</comment>
<comment type="subcellular location">
    <subcellularLocation>
        <location evidence="1">Membrane</location>
    </subcellularLocation>
</comment>
<dbReference type="InterPro" id="IPR007577">
    <property type="entry name" value="GlycoTrfase_DXD_sugar-bd_CS"/>
</dbReference>
<gene>
    <name evidence="8" type="ORF">B0T21DRAFT_285402</name>
</gene>
<dbReference type="AlphaFoldDB" id="A0AA40BS32"/>
<dbReference type="Gene3D" id="3.90.550.20">
    <property type="match status" value="1"/>
</dbReference>
<protein>
    <submittedName>
        <fullName evidence="8">Nucleotide-diphospho-sugar transferase</fullName>
    </submittedName>
</protein>
<evidence type="ECO:0000256" key="3">
    <source>
        <dbReference type="ARBA" id="ARBA00022679"/>
    </source>
</evidence>
<evidence type="ECO:0000256" key="4">
    <source>
        <dbReference type="ARBA" id="ARBA00022692"/>
    </source>
</evidence>
<evidence type="ECO:0000256" key="7">
    <source>
        <dbReference type="SAM" id="Phobius"/>
    </source>
</evidence>
<keyword evidence="5 7" id="KW-1133">Transmembrane helix</keyword>